<evidence type="ECO:0000313" key="2">
    <source>
        <dbReference type="EMBL" id="GBP32644.1"/>
    </source>
</evidence>
<proteinExistence type="predicted"/>
<organism evidence="2 3">
    <name type="scientific">Eumeta variegata</name>
    <name type="common">Bagworm moth</name>
    <name type="synonym">Eumeta japonica</name>
    <dbReference type="NCBI Taxonomy" id="151549"/>
    <lineage>
        <taxon>Eukaryota</taxon>
        <taxon>Metazoa</taxon>
        <taxon>Ecdysozoa</taxon>
        <taxon>Arthropoda</taxon>
        <taxon>Hexapoda</taxon>
        <taxon>Insecta</taxon>
        <taxon>Pterygota</taxon>
        <taxon>Neoptera</taxon>
        <taxon>Endopterygota</taxon>
        <taxon>Lepidoptera</taxon>
        <taxon>Glossata</taxon>
        <taxon>Ditrysia</taxon>
        <taxon>Tineoidea</taxon>
        <taxon>Psychidae</taxon>
        <taxon>Oiketicinae</taxon>
        <taxon>Eumeta</taxon>
    </lineage>
</organism>
<reference evidence="2 3" key="1">
    <citation type="journal article" date="2019" name="Commun. Biol.">
        <title>The bagworm genome reveals a unique fibroin gene that provides high tensile strength.</title>
        <authorList>
            <person name="Kono N."/>
            <person name="Nakamura H."/>
            <person name="Ohtoshi R."/>
            <person name="Tomita M."/>
            <person name="Numata K."/>
            <person name="Arakawa K."/>
        </authorList>
    </citation>
    <scope>NUCLEOTIDE SEQUENCE [LARGE SCALE GENOMIC DNA]</scope>
</reference>
<gene>
    <name evidence="2" type="ORF">EVAR_26005_1</name>
</gene>
<dbReference type="Proteomes" id="UP000299102">
    <property type="component" value="Unassembled WGS sequence"/>
</dbReference>
<sequence length="152" mass="17126">MLYCSHVRVRRSLRLGYLRCSCFKGGFVIALRWTAIISLPAPPAPPVREPVGQWRANAARPPRGPSQGTAPNLPRTGADVLRRLHNPRSTPEKSEIKQDELLDSRRIIYAKLRCRWQNDAYEFNATSVRPSVTRIGFLALNKQNGGCTTIEM</sequence>
<protein>
    <submittedName>
        <fullName evidence="2">Uncharacterized protein</fullName>
    </submittedName>
</protein>
<comment type="caution">
    <text evidence="2">The sequence shown here is derived from an EMBL/GenBank/DDBJ whole genome shotgun (WGS) entry which is preliminary data.</text>
</comment>
<dbReference type="AlphaFoldDB" id="A0A4C1V3J0"/>
<evidence type="ECO:0000256" key="1">
    <source>
        <dbReference type="SAM" id="MobiDB-lite"/>
    </source>
</evidence>
<name>A0A4C1V3J0_EUMVA</name>
<accession>A0A4C1V3J0</accession>
<keyword evidence="3" id="KW-1185">Reference proteome</keyword>
<feature type="region of interest" description="Disordered" evidence="1">
    <location>
        <begin position="54"/>
        <end position="96"/>
    </location>
</feature>
<dbReference type="EMBL" id="BGZK01000262">
    <property type="protein sequence ID" value="GBP32644.1"/>
    <property type="molecule type" value="Genomic_DNA"/>
</dbReference>
<evidence type="ECO:0000313" key="3">
    <source>
        <dbReference type="Proteomes" id="UP000299102"/>
    </source>
</evidence>